<dbReference type="STRING" id="78915.A0A4P9XKQ8"/>
<gene>
    <name evidence="5" type="ORF">THASP1DRAFT_25305</name>
</gene>
<protein>
    <submittedName>
        <fullName evidence="5">Ras guanine nucleotide exchange factor domain-containing protein</fullName>
    </submittedName>
</protein>
<organism evidence="5 6">
    <name type="scientific">Thamnocephalis sphaerospora</name>
    <dbReference type="NCBI Taxonomy" id="78915"/>
    <lineage>
        <taxon>Eukaryota</taxon>
        <taxon>Fungi</taxon>
        <taxon>Fungi incertae sedis</taxon>
        <taxon>Zoopagomycota</taxon>
        <taxon>Zoopagomycotina</taxon>
        <taxon>Zoopagomycetes</taxon>
        <taxon>Zoopagales</taxon>
        <taxon>Sigmoideomycetaceae</taxon>
        <taxon>Thamnocephalis</taxon>
    </lineage>
</organism>
<dbReference type="Proteomes" id="UP000271241">
    <property type="component" value="Unassembled WGS sequence"/>
</dbReference>
<dbReference type="InterPro" id="IPR036964">
    <property type="entry name" value="RASGEF_cat_dom_sf"/>
</dbReference>
<dbReference type="PANTHER" id="PTHR23113:SF368">
    <property type="entry name" value="CELL DIVISION CONTROL PROTEIN 25"/>
    <property type="match status" value="1"/>
</dbReference>
<dbReference type="GO" id="GO:0007265">
    <property type="term" value="P:Ras protein signal transduction"/>
    <property type="evidence" value="ECO:0007669"/>
    <property type="project" value="TreeGrafter"/>
</dbReference>
<feature type="domain" description="N-terminal Ras-GEF" evidence="4">
    <location>
        <begin position="56"/>
        <end position="186"/>
    </location>
</feature>
<dbReference type="InterPro" id="IPR023578">
    <property type="entry name" value="Ras_GEF_dom_sf"/>
</dbReference>
<dbReference type="EMBL" id="KZ992901">
    <property type="protein sequence ID" value="RKP06352.1"/>
    <property type="molecule type" value="Genomic_DNA"/>
</dbReference>
<dbReference type="Gene3D" id="1.20.870.10">
    <property type="entry name" value="Son of sevenless (SoS) protein Chain: S domain 1"/>
    <property type="match status" value="1"/>
</dbReference>
<dbReference type="InterPro" id="IPR008937">
    <property type="entry name" value="Ras-like_GEF"/>
</dbReference>
<dbReference type="CDD" id="cd06224">
    <property type="entry name" value="REM"/>
    <property type="match status" value="1"/>
</dbReference>
<dbReference type="Pfam" id="PF00618">
    <property type="entry name" value="RasGEF_N"/>
    <property type="match status" value="1"/>
</dbReference>
<evidence type="ECO:0000259" key="3">
    <source>
        <dbReference type="PROSITE" id="PS50009"/>
    </source>
</evidence>
<dbReference type="Gene3D" id="1.10.840.10">
    <property type="entry name" value="Ras guanine-nucleotide exchange factors catalytic domain"/>
    <property type="match status" value="1"/>
</dbReference>
<dbReference type="PROSITE" id="PS50009">
    <property type="entry name" value="RASGEF_CAT"/>
    <property type="match status" value="1"/>
</dbReference>
<evidence type="ECO:0000313" key="5">
    <source>
        <dbReference type="EMBL" id="RKP06352.1"/>
    </source>
</evidence>
<evidence type="ECO:0000256" key="1">
    <source>
        <dbReference type="ARBA" id="ARBA00022658"/>
    </source>
</evidence>
<dbReference type="Pfam" id="PF00617">
    <property type="entry name" value="RasGEF"/>
    <property type="match status" value="1"/>
</dbReference>
<dbReference type="SMART" id="SM00147">
    <property type="entry name" value="RasGEF"/>
    <property type="match status" value="1"/>
</dbReference>
<dbReference type="PANTHER" id="PTHR23113">
    <property type="entry name" value="GUANINE NUCLEOTIDE EXCHANGE FACTOR"/>
    <property type="match status" value="1"/>
</dbReference>
<accession>A0A4P9XKQ8</accession>
<sequence length="449" mass="51349">MLLSDFSANLAQPPGDAVGISSSNSVNSADQGISQTEERPWYLGYDYKSDEVVFTAGANVKGDTLPALVELCTLHDAFDSTFASNFLLTYRSFTTSDELMNLLFERFLVQPPSGLMAEELSIWRQRKQTPIQLRVFNIMEQWLESVYQEADDADVLVKLREFVASIMSAHLDSTLLLLKLIEKREKELTDATLRKLVRNIKQEAPPSILPKNLHSVEFLDIDALEFARQLTIMDSQLYCKIMPVEWLSKAWSNKENSRSVNIKMMIEISNHLTHWVIELILQEKDARKRGHLIRHFVSIAEKCMNLNNYNSLMAILAGLNSAPIHRLKRTWELVPARTNSTLEVLKNRMNPTRNFSTYREGLHSIDPPCVPFLGVYLTDLTFIDDGNPDKLPKTDLINFSKYSKCADVISEIQQYQSFCSDLYNMSLYIEPREREDEKIGLLLHESGSL</sequence>
<dbReference type="PROSITE" id="PS50212">
    <property type="entry name" value="RASGEF_NTER"/>
    <property type="match status" value="1"/>
</dbReference>
<reference evidence="6" key="1">
    <citation type="journal article" date="2018" name="Nat. Microbiol.">
        <title>Leveraging single-cell genomics to expand the fungal tree of life.</title>
        <authorList>
            <person name="Ahrendt S.R."/>
            <person name="Quandt C.A."/>
            <person name="Ciobanu D."/>
            <person name="Clum A."/>
            <person name="Salamov A."/>
            <person name="Andreopoulos B."/>
            <person name="Cheng J.F."/>
            <person name="Woyke T."/>
            <person name="Pelin A."/>
            <person name="Henrissat B."/>
            <person name="Reynolds N.K."/>
            <person name="Benny G.L."/>
            <person name="Smith M.E."/>
            <person name="James T.Y."/>
            <person name="Grigoriev I.V."/>
        </authorList>
    </citation>
    <scope>NUCLEOTIDE SEQUENCE [LARGE SCALE GENOMIC DNA]</scope>
    <source>
        <strain evidence="6">RSA 1356</strain>
    </source>
</reference>
<dbReference type="InterPro" id="IPR019804">
    <property type="entry name" value="Ras_G-nucl-exch_fac_CS"/>
</dbReference>
<dbReference type="SMART" id="SM00229">
    <property type="entry name" value="RasGEFN"/>
    <property type="match status" value="1"/>
</dbReference>
<dbReference type="GO" id="GO:0005085">
    <property type="term" value="F:guanyl-nucleotide exchange factor activity"/>
    <property type="evidence" value="ECO:0007669"/>
    <property type="project" value="UniProtKB-KW"/>
</dbReference>
<evidence type="ECO:0000256" key="2">
    <source>
        <dbReference type="PROSITE-ProRule" id="PRU00168"/>
    </source>
</evidence>
<feature type="domain" description="Ras-GEF" evidence="3">
    <location>
        <begin position="222"/>
        <end position="449"/>
    </location>
</feature>
<keyword evidence="1 2" id="KW-0344">Guanine-nucleotide releasing factor</keyword>
<dbReference type="OrthoDB" id="546434at2759"/>
<name>A0A4P9XKQ8_9FUNG</name>
<proteinExistence type="predicted"/>
<dbReference type="SUPFAM" id="SSF48366">
    <property type="entry name" value="Ras GEF"/>
    <property type="match status" value="1"/>
</dbReference>
<dbReference type="InterPro" id="IPR001895">
    <property type="entry name" value="RASGEF_cat_dom"/>
</dbReference>
<evidence type="ECO:0000259" key="4">
    <source>
        <dbReference type="PROSITE" id="PS50212"/>
    </source>
</evidence>
<dbReference type="AlphaFoldDB" id="A0A4P9XKQ8"/>
<dbReference type="CDD" id="cd00155">
    <property type="entry name" value="RasGEF"/>
    <property type="match status" value="1"/>
</dbReference>
<keyword evidence="6" id="KW-1185">Reference proteome</keyword>
<dbReference type="PROSITE" id="PS00720">
    <property type="entry name" value="RASGEF"/>
    <property type="match status" value="1"/>
</dbReference>
<dbReference type="GO" id="GO:0005886">
    <property type="term" value="C:plasma membrane"/>
    <property type="evidence" value="ECO:0007669"/>
    <property type="project" value="TreeGrafter"/>
</dbReference>
<evidence type="ECO:0000313" key="6">
    <source>
        <dbReference type="Proteomes" id="UP000271241"/>
    </source>
</evidence>
<dbReference type="InterPro" id="IPR000651">
    <property type="entry name" value="Ras-like_Gua-exchang_fac_N"/>
</dbReference>